<dbReference type="OrthoDB" id="9800547at2"/>
<proteinExistence type="inferred from homology"/>
<feature type="binding site" evidence="5">
    <location>
        <position position="134"/>
    </location>
    <ligand>
        <name>substrate</name>
    </ligand>
</feature>
<evidence type="ECO:0000256" key="5">
    <source>
        <dbReference type="PIRSR" id="PIRSR015582-1"/>
    </source>
</evidence>
<gene>
    <name evidence="8" type="ORF">FBQ73_21575</name>
</gene>
<accession>A0A6C1K9T2</accession>
<dbReference type="EMBL" id="VAUP01000041">
    <property type="protein sequence ID" value="TLX41028.1"/>
    <property type="molecule type" value="Genomic_DNA"/>
</dbReference>
<evidence type="ECO:0000256" key="2">
    <source>
        <dbReference type="ARBA" id="ARBA00005568"/>
    </source>
</evidence>
<comment type="caution">
    <text evidence="8">The sequence shown here is derived from an EMBL/GenBank/DDBJ whole genome shotgun (WGS) entry which is preliminary data.</text>
</comment>
<comment type="cofactor">
    <cofactor evidence="1">
        <name>Mg(2+)</name>
        <dbReference type="ChEBI" id="CHEBI:18420"/>
    </cofactor>
</comment>
<keyword evidence="3 6" id="KW-0479">Metal-binding</keyword>
<dbReference type="GO" id="GO:0006107">
    <property type="term" value="P:oxaloacetate metabolic process"/>
    <property type="evidence" value="ECO:0007669"/>
    <property type="project" value="TreeGrafter"/>
</dbReference>
<reference evidence="8 9" key="1">
    <citation type="submission" date="2019-05" db="EMBL/GenBank/DDBJ databases">
        <authorList>
            <person name="Zhou X."/>
        </authorList>
    </citation>
    <scope>NUCLEOTIDE SEQUENCE [LARGE SCALE GENOMIC DNA]</scope>
    <source>
        <strain evidence="8 9">DSM 432</strain>
    </source>
</reference>
<protein>
    <submittedName>
        <fullName evidence="8">CoA ester lyase</fullName>
    </submittedName>
</protein>
<feature type="binding site" evidence="5">
    <location>
        <position position="76"/>
    </location>
    <ligand>
        <name>substrate</name>
    </ligand>
</feature>
<sequence length="300" mass="31658">MGAEAGAAIAIRPRRSVLYMPGSNARALEKARTLPADAVILDLEDAVAPDAKAEARARIVDTVKAGGFGPREVVIRINGLDTPWGSDDLEAAAGAAPDAILVPKVQTVEQLVTVGRRLEALKVPQTTRVWAMIETPLAILDIKAIAQAAQDPLTRLTVFVLGTNDLAKETRAALVPGRAPMVGWLSLVVAAARVYGVDVLDGVWNQFQDLDGFKAESAQAVEFGMDGKTLIHPSQIEPCNIAFSPPEAEVARARAIIAAFALPENAGKGVITLDGRMVELLHAEMAKRTVALADAIAARA</sequence>
<keyword evidence="8" id="KW-0456">Lyase</keyword>
<evidence type="ECO:0000256" key="4">
    <source>
        <dbReference type="ARBA" id="ARBA00022842"/>
    </source>
</evidence>
<organism evidence="8 9">
    <name type="scientific">Xanthobacter autotrophicus</name>
    <dbReference type="NCBI Taxonomy" id="280"/>
    <lineage>
        <taxon>Bacteria</taxon>
        <taxon>Pseudomonadati</taxon>
        <taxon>Pseudomonadota</taxon>
        <taxon>Alphaproteobacteria</taxon>
        <taxon>Hyphomicrobiales</taxon>
        <taxon>Xanthobacteraceae</taxon>
        <taxon>Xanthobacter</taxon>
    </lineage>
</organism>
<keyword evidence="4 6" id="KW-0460">Magnesium</keyword>
<dbReference type="PANTHER" id="PTHR32308">
    <property type="entry name" value="LYASE BETA SUBUNIT, PUTATIVE (AFU_ORTHOLOGUE AFUA_4G13030)-RELATED"/>
    <property type="match status" value="1"/>
</dbReference>
<dbReference type="GeneID" id="95776047"/>
<dbReference type="InterPro" id="IPR005000">
    <property type="entry name" value="Aldolase/citrate-lyase_domain"/>
</dbReference>
<evidence type="ECO:0000313" key="9">
    <source>
        <dbReference type="Proteomes" id="UP000305131"/>
    </source>
</evidence>
<dbReference type="OMA" id="WTTPWTH"/>
<dbReference type="Proteomes" id="UP000305131">
    <property type="component" value="Unassembled WGS sequence"/>
</dbReference>
<feature type="binding site" evidence="6">
    <location>
        <position position="165"/>
    </location>
    <ligand>
        <name>Mg(2+)</name>
        <dbReference type="ChEBI" id="CHEBI:18420"/>
    </ligand>
</feature>
<feature type="binding site" evidence="6">
    <location>
        <position position="134"/>
    </location>
    <ligand>
        <name>Mg(2+)</name>
        <dbReference type="ChEBI" id="CHEBI:18420"/>
    </ligand>
</feature>
<dbReference type="RefSeq" id="WP_012113997.1">
    <property type="nucleotide sequence ID" value="NZ_JAIVFO010000052.1"/>
</dbReference>
<evidence type="ECO:0000256" key="6">
    <source>
        <dbReference type="PIRSR" id="PIRSR015582-2"/>
    </source>
</evidence>
<dbReference type="PIRSF" id="PIRSF015582">
    <property type="entry name" value="Cit_lyase_B"/>
    <property type="match status" value="1"/>
</dbReference>
<dbReference type="InterPro" id="IPR015813">
    <property type="entry name" value="Pyrv/PenolPyrv_kinase-like_dom"/>
</dbReference>
<dbReference type="PANTHER" id="PTHR32308:SF10">
    <property type="entry name" value="CITRATE LYASE SUBUNIT BETA"/>
    <property type="match status" value="1"/>
</dbReference>
<dbReference type="GO" id="GO:0000287">
    <property type="term" value="F:magnesium ion binding"/>
    <property type="evidence" value="ECO:0007669"/>
    <property type="project" value="TreeGrafter"/>
</dbReference>
<dbReference type="SUPFAM" id="SSF51621">
    <property type="entry name" value="Phosphoenolpyruvate/pyruvate domain"/>
    <property type="match status" value="1"/>
</dbReference>
<evidence type="ECO:0000313" key="8">
    <source>
        <dbReference type="EMBL" id="TLX41028.1"/>
    </source>
</evidence>
<name>A0A6C1K9T2_XANAU</name>
<dbReference type="InterPro" id="IPR040442">
    <property type="entry name" value="Pyrv_kinase-like_dom_sf"/>
</dbReference>
<dbReference type="InterPro" id="IPR011206">
    <property type="entry name" value="Citrate_lyase_beta/mcl1/mcl2"/>
</dbReference>
<evidence type="ECO:0000256" key="3">
    <source>
        <dbReference type="ARBA" id="ARBA00022723"/>
    </source>
</evidence>
<dbReference type="AlphaFoldDB" id="A0A6C1K9T2"/>
<dbReference type="Pfam" id="PF03328">
    <property type="entry name" value="HpcH_HpaI"/>
    <property type="match status" value="1"/>
</dbReference>
<comment type="similarity">
    <text evidence="2">Belongs to the HpcH/HpaI aldolase family.</text>
</comment>
<evidence type="ECO:0000256" key="1">
    <source>
        <dbReference type="ARBA" id="ARBA00001946"/>
    </source>
</evidence>
<dbReference type="GO" id="GO:0016829">
    <property type="term" value="F:lyase activity"/>
    <property type="evidence" value="ECO:0007669"/>
    <property type="project" value="UniProtKB-KW"/>
</dbReference>
<dbReference type="Gene3D" id="3.20.20.60">
    <property type="entry name" value="Phosphoenolpyruvate-binding domains"/>
    <property type="match status" value="1"/>
</dbReference>
<feature type="domain" description="HpcH/HpaI aldolase/citrate lyase" evidence="7">
    <location>
        <begin position="15"/>
        <end position="233"/>
    </location>
</feature>
<evidence type="ECO:0000259" key="7">
    <source>
        <dbReference type="Pfam" id="PF03328"/>
    </source>
</evidence>